<accession>A0A5C3FF11</accession>
<dbReference type="GO" id="GO:0005634">
    <property type="term" value="C:nucleus"/>
    <property type="evidence" value="ECO:0007669"/>
    <property type="project" value="TreeGrafter"/>
</dbReference>
<evidence type="ECO:0000256" key="4">
    <source>
        <dbReference type="ARBA" id="ARBA00023125"/>
    </source>
</evidence>
<feature type="compositionally biased region" description="Polar residues" evidence="5">
    <location>
        <begin position="1"/>
        <end position="17"/>
    </location>
</feature>
<keyword evidence="4" id="KW-0238">DNA-binding</keyword>
<dbReference type="SUPFAM" id="SSF48334">
    <property type="entry name" value="DNA repair protein MutS, domain III"/>
    <property type="match status" value="1"/>
</dbReference>
<gene>
    <name evidence="8" type="ORF">PSANT_00409</name>
</gene>
<dbReference type="GO" id="GO:0140664">
    <property type="term" value="F:ATP-dependent DNA damage sensor activity"/>
    <property type="evidence" value="ECO:0007669"/>
    <property type="project" value="InterPro"/>
</dbReference>
<dbReference type="InterPro" id="IPR045076">
    <property type="entry name" value="MutS"/>
</dbReference>
<dbReference type="InterPro" id="IPR027417">
    <property type="entry name" value="P-loop_NTPase"/>
</dbReference>
<evidence type="ECO:0000256" key="5">
    <source>
        <dbReference type="SAM" id="MobiDB-lite"/>
    </source>
</evidence>
<feature type="region of interest" description="Disordered" evidence="5">
    <location>
        <begin position="1"/>
        <end position="29"/>
    </location>
</feature>
<dbReference type="GO" id="GO:0030983">
    <property type="term" value="F:mismatched DNA binding"/>
    <property type="evidence" value="ECO:0007669"/>
    <property type="project" value="InterPro"/>
</dbReference>
<dbReference type="InterPro" id="IPR007696">
    <property type="entry name" value="DNA_mismatch_repair_MutS_core"/>
</dbReference>
<organism evidence="8 9">
    <name type="scientific">Pseudozyma antarctica</name>
    <name type="common">Yeast</name>
    <name type="synonym">Candida antarctica</name>
    <dbReference type="NCBI Taxonomy" id="84753"/>
    <lineage>
        <taxon>Eukaryota</taxon>
        <taxon>Fungi</taxon>
        <taxon>Dikarya</taxon>
        <taxon>Basidiomycota</taxon>
        <taxon>Ustilaginomycotina</taxon>
        <taxon>Ustilaginomycetes</taxon>
        <taxon>Ustilaginales</taxon>
        <taxon>Ustilaginaceae</taxon>
        <taxon>Moesziomyces</taxon>
    </lineage>
</organism>
<keyword evidence="2" id="KW-0547">Nucleotide-binding</keyword>
<feature type="domain" description="DNA mismatch repair proteins mutS family" evidence="7">
    <location>
        <begin position="611"/>
        <end position="807"/>
    </location>
</feature>
<dbReference type="Pfam" id="PF00488">
    <property type="entry name" value="MutS_V"/>
    <property type="match status" value="1"/>
</dbReference>
<dbReference type="Gene3D" id="1.10.1420.10">
    <property type="match status" value="1"/>
</dbReference>
<name>A0A5C3FF11_PSEA2</name>
<dbReference type="SUPFAM" id="SSF52540">
    <property type="entry name" value="P-loop containing nucleoside triphosphate hydrolases"/>
    <property type="match status" value="1"/>
</dbReference>
<feature type="compositionally biased region" description="Basic and acidic residues" evidence="5">
    <location>
        <begin position="558"/>
        <end position="587"/>
    </location>
</feature>
<dbReference type="InterPro" id="IPR000432">
    <property type="entry name" value="DNA_mismatch_repair_MutS_C"/>
</dbReference>
<dbReference type="PANTHER" id="PTHR11361:SF20">
    <property type="entry name" value="MUTS PROTEIN HOMOLOG 5"/>
    <property type="match status" value="1"/>
</dbReference>
<reference evidence="8" key="1">
    <citation type="submission" date="2018-03" db="EMBL/GenBank/DDBJ databases">
        <authorList>
            <person name="Guldener U."/>
        </authorList>
    </citation>
    <scope>NUCLEOTIDE SEQUENCE [LARGE SCALE GENOMIC DNA]</scope>
    <source>
        <strain evidence="8">ATCC34888</strain>
    </source>
</reference>
<evidence type="ECO:0000256" key="2">
    <source>
        <dbReference type="ARBA" id="ARBA00022741"/>
    </source>
</evidence>
<dbReference type="GO" id="GO:0051026">
    <property type="term" value="P:chiasma assembly"/>
    <property type="evidence" value="ECO:0007669"/>
    <property type="project" value="TreeGrafter"/>
</dbReference>
<evidence type="ECO:0000259" key="6">
    <source>
        <dbReference type="SMART" id="SM00533"/>
    </source>
</evidence>
<dbReference type="PANTHER" id="PTHR11361">
    <property type="entry name" value="DNA MISMATCH REPAIR PROTEIN MUTS FAMILY MEMBER"/>
    <property type="match status" value="1"/>
</dbReference>
<feature type="domain" description="DNA mismatch repair protein MutS core" evidence="6">
    <location>
        <begin position="263"/>
        <end position="548"/>
    </location>
</feature>
<dbReference type="AlphaFoldDB" id="A0A5C3FF11"/>
<dbReference type="EMBL" id="OOIQ01000001">
    <property type="protein sequence ID" value="SPO42726.1"/>
    <property type="molecule type" value="Genomic_DNA"/>
</dbReference>
<dbReference type="InterPro" id="IPR036187">
    <property type="entry name" value="DNA_mismatch_repair_MutS_sf"/>
</dbReference>
<evidence type="ECO:0000256" key="1">
    <source>
        <dbReference type="ARBA" id="ARBA00006271"/>
    </source>
</evidence>
<dbReference type="GO" id="GO:0006298">
    <property type="term" value="P:mismatch repair"/>
    <property type="evidence" value="ECO:0007669"/>
    <property type="project" value="InterPro"/>
</dbReference>
<comment type="caution">
    <text evidence="8">The sequence shown here is derived from an EMBL/GenBank/DDBJ whole genome shotgun (WGS) entry which is preliminary data.</text>
</comment>
<evidence type="ECO:0000256" key="3">
    <source>
        <dbReference type="ARBA" id="ARBA00022840"/>
    </source>
</evidence>
<dbReference type="Pfam" id="PF05192">
    <property type="entry name" value="MutS_III"/>
    <property type="match status" value="1"/>
</dbReference>
<feature type="region of interest" description="Disordered" evidence="5">
    <location>
        <begin position="558"/>
        <end position="601"/>
    </location>
</feature>
<dbReference type="Gene3D" id="3.40.50.300">
    <property type="entry name" value="P-loop containing nucleotide triphosphate hydrolases"/>
    <property type="match status" value="1"/>
</dbReference>
<keyword evidence="3" id="KW-0067">ATP-binding</keyword>
<evidence type="ECO:0000313" key="8">
    <source>
        <dbReference type="EMBL" id="SPO42726.1"/>
    </source>
</evidence>
<dbReference type="SMART" id="SM00533">
    <property type="entry name" value="MUTSd"/>
    <property type="match status" value="1"/>
</dbReference>
<dbReference type="OrthoDB" id="29596at2759"/>
<dbReference type="Proteomes" id="UP000325008">
    <property type="component" value="Unassembled WGS sequence"/>
</dbReference>
<protein>
    <submittedName>
        <fullName evidence="8">Related to MutS protein homolog 5</fullName>
    </submittedName>
</protein>
<keyword evidence="9" id="KW-1185">Reference proteome</keyword>
<dbReference type="RefSeq" id="XP_014659491.1">
    <property type="nucleotide sequence ID" value="XM_014804005.1"/>
</dbReference>
<comment type="similarity">
    <text evidence="1">Belongs to the DNA mismatch repair MutS family.</text>
</comment>
<sequence>MSSAPPSDVVNATTPSANARAATHDQGDRASTALRELSLSAVAIHVQRGHLGCAVFVEEEQQLLLCEDLPCDFFSSQQENPAPLQNADHDPDQMSADIAAKTTATVHGPAASVLESYEGSAVAVSSRHHPGIFDLPGSPSSRVADFLHGSVEVRPARDFQLALGLAGIAEVTACTDALTIDGEGLLSSAVLTDAKISTSKATISICAVGPLLSGLRSRLDVGRSLLLSVLSLNEYLFVDENTLRSMSICSNDPHAFVHAKAGREGFTVLAMLNLISSKASMPLLQRWIMLPLANRAEIQRRHDAVELLVRHEAYSEIIEIRSRLAELGKIPQICHQLNKGLGSASLWDKLRKLNALNLSASQLLREIDFEESKNEGKITLKAGVDAHLDELRECSATLPSLLERVAAEVKEQPAFHSVTRQVDIHVVYFPQIGYLIVVPRGDTVGTEYDATLEHQFASEEAVYLKNNLMTDMDQQLGDVSSFIVDREIELLDGLHAVLDDSITDLLAAHCALCQLDWAATLYDLRRPNLVEEQVIKLKGSRHALKALSDESFVPNDLELRGGRGVTHDRNETRSRPRDARDGSREGTEPPPSIEAASLPPSQVSVSARDKFSVMVLTGANSSGKSCLLQQAALAVFLSQCGCFVPATYAELGVFDKILTRMKQDESVSSEGSSFTRELGRLHRAMSMATEKSLVILDEVGRECRSDDGAGLFIATIYDFLQRGSECPIVISATHHLRAIERHFPVDLPIERAHMQTILLPMLAESFKSLTYLYRLRPGFAGASHACHCARLCGVPDSVVELAEHICRVGLRAWHESEADQDEAIVRRLLQLDLGSDEDDQQQAVLEDNEAIRLLELILQPEEGAGSTQG</sequence>
<dbReference type="GO" id="GO:0005524">
    <property type="term" value="F:ATP binding"/>
    <property type="evidence" value="ECO:0007669"/>
    <property type="project" value="UniProtKB-KW"/>
</dbReference>
<evidence type="ECO:0000313" key="9">
    <source>
        <dbReference type="Proteomes" id="UP000325008"/>
    </source>
</evidence>
<dbReference type="SMART" id="SM00534">
    <property type="entry name" value="MUTSac"/>
    <property type="match status" value="1"/>
</dbReference>
<proteinExistence type="inferred from homology"/>
<evidence type="ECO:0000259" key="7">
    <source>
        <dbReference type="SMART" id="SM00534"/>
    </source>
</evidence>